<comment type="subcellular location">
    <subcellularLocation>
        <location evidence="1">Nucleus</location>
    </subcellularLocation>
</comment>
<dbReference type="PANTHER" id="PTHR15481:SF0">
    <property type="entry name" value="LD23870P-RELATED"/>
    <property type="match status" value="1"/>
</dbReference>
<dbReference type="InterPro" id="IPR035979">
    <property type="entry name" value="RBD_domain_sf"/>
</dbReference>
<evidence type="ECO:0000259" key="8">
    <source>
        <dbReference type="PROSITE" id="PS50102"/>
    </source>
</evidence>
<dbReference type="SUPFAM" id="SSF54928">
    <property type="entry name" value="RNA-binding domain, RBD"/>
    <property type="match status" value="1"/>
</dbReference>
<dbReference type="InterPro" id="IPR000504">
    <property type="entry name" value="RRM_dom"/>
</dbReference>
<dbReference type="GO" id="GO:0000398">
    <property type="term" value="P:mRNA splicing, via spliceosome"/>
    <property type="evidence" value="ECO:0007669"/>
    <property type="project" value="TreeGrafter"/>
</dbReference>
<organism evidence="9 10">
    <name type="scientific">Vitrella brassicaformis (strain CCMP3155)</name>
    <dbReference type="NCBI Taxonomy" id="1169540"/>
    <lineage>
        <taxon>Eukaryota</taxon>
        <taxon>Sar</taxon>
        <taxon>Alveolata</taxon>
        <taxon>Colpodellida</taxon>
        <taxon>Vitrellaceae</taxon>
        <taxon>Vitrella</taxon>
    </lineage>
</organism>
<evidence type="ECO:0000256" key="5">
    <source>
        <dbReference type="ARBA" id="ARBA00023242"/>
    </source>
</evidence>
<dbReference type="InterPro" id="IPR012677">
    <property type="entry name" value="Nucleotide-bd_a/b_plait_sf"/>
</dbReference>
<protein>
    <recommendedName>
        <fullName evidence="8">RRM domain-containing protein</fullName>
    </recommendedName>
</protein>
<dbReference type="STRING" id="1169540.A0A0G4EIG9"/>
<gene>
    <name evidence="9" type="ORF">Vbra_3803</name>
</gene>
<evidence type="ECO:0000256" key="2">
    <source>
        <dbReference type="ARBA" id="ARBA00022664"/>
    </source>
</evidence>
<dbReference type="GO" id="GO:0005737">
    <property type="term" value="C:cytoplasm"/>
    <property type="evidence" value="ECO:0007669"/>
    <property type="project" value="TreeGrafter"/>
</dbReference>
<dbReference type="GO" id="GO:0003723">
    <property type="term" value="F:RNA binding"/>
    <property type="evidence" value="ECO:0007669"/>
    <property type="project" value="UniProtKB-UniRule"/>
</dbReference>
<dbReference type="GO" id="GO:0005654">
    <property type="term" value="C:nucleoplasm"/>
    <property type="evidence" value="ECO:0007669"/>
    <property type="project" value="TreeGrafter"/>
</dbReference>
<feature type="compositionally biased region" description="Polar residues" evidence="7">
    <location>
        <begin position="122"/>
        <end position="131"/>
    </location>
</feature>
<keyword evidence="5" id="KW-0539">Nucleus</keyword>
<evidence type="ECO:0000256" key="7">
    <source>
        <dbReference type="SAM" id="MobiDB-lite"/>
    </source>
</evidence>
<keyword evidence="10" id="KW-1185">Reference proteome</keyword>
<keyword evidence="2" id="KW-0507">mRNA processing</keyword>
<dbReference type="OrthoDB" id="252020at2759"/>
<evidence type="ECO:0000256" key="3">
    <source>
        <dbReference type="ARBA" id="ARBA00022884"/>
    </source>
</evidence>
<dbReference type="GO" id="GO:0061574">
    <property type="term" value="C:ASAP complex"/>
    <property type="evidence" value="ECO:0007669"/>
    <property type="project" value="TreeGrafter"/>
</dbReference>
<evidence type="ECO:0000313" key="9">
    <source>
        <dbReference type="EMBL" id="CEL95798.1"/>
    </source>
</evidence>
<feature type="compositionally biased region" description="Low complexity" evidence="7">
    <location>
        <begin position="251"/>
        <end position="271"/>
    </location>
</feature>
<keyword evidence="3 6" id="KW-0694">RNA-binding</keyword>
<dbReference type="Pfam" id="PF00076">
    <property type="entry name" value="RRM_1"/>
    <property type="match status" value="1"/>
</dbReference>
<feature type="compositionally biased region" description="Basic and acidic residues" evidence="7">
    <location>
        <begin position="135"/>
        <end position="144"/>
    </location>
</feature>
<dbReference type="EMBL" id="CDMY01000239">
    <property type="protein sequence ID" value="CEL95798.1"/>
    <property type="molecule type" value="Genomic_DNA"/>
</dbReference>
<dbReference type="PROSITE" id="PS50102">
    <property type="entry name" value="RRM"/>
    <property type="match status" value="1"/>
</dbReference>
<dbReference type="Gene3D" id="3.30.70.330">
    <property type="match status" value="1"/>
</dbReference>
<name>A0A0G4EIG9_VITBC</name>
<evidence type="ECO:0000313" key="10">
    <source>
        <dbReference type="Proteomes" id="UP000041254"/>
    </source>
</evidence>
<evidence type="ECO:0000256" key="1">
    <source>
        <dbReference type="ARBA" id="ARBA00004123"/>
    </source>
</evidence>
<dbReference type="OMA" id="ECHLKEM"/>
<proteinExistence type="predicted"/>
<evidence type="ECO:0000256" key="6">
    <source>
        <dbReference type="PROSITE-ProRule" id="PRU00176"/>
    </source>
</evidence>
<keyword evidence="4" id="KW-0508">mRNA splicing</keyword>
<feature type="domain" description="RRM" evidence="8">
    <location>
        <begin position="18"/>
        <end position="93"/>
    </location>
</feature>
<dbReference type="InterPro" id="IPR034201">
    <property type="entry name" value="RNPS1_RRM"/>
</dbReference>
<feature type="region of interest" description="Disordered" evidence="7">
    <location>
        <begin position="101"/>
        <end position="278"/>
    </location>
</feature>
<dbReference type="VEuPathDB" id="CryptoDB:Vbra_3803"/>
<sequence length="278" mass="31004">MSSREQRGKERDGATNDTILNVSNLSRNVNDEHLKEIFGNYGDIKNVTIAVDKQVDLPKGYAYVEFDKRDAALEAKDMLNGGQIDGNPIKVEFILLPAGQTSPRHAASKEHPPSSKQQQQQAPEVSTNGTGTKPMEVDTKEGDKGVSPSTTKGRGVEREDKKDEERDRGRLADRDRGRGRGRDERDRDRSPPRRRERSPPPQRRRSPVRSRSPRRPPPNRRRDRSPSDSPGRGPRRRGTPPRRGAGRRGRSPSSSSSSGSSSSDSRSSSSRSVRRGRR</sequence>
<feature type="compositionally biased region" description="Basic and acidic residues" evidence="7">
    <location>
        <begin position="154"/>
        <end position="193"/>
    </location>
</feature>
<dbReference type="Proteomes" id="UP000041254">
    <property type="component" value="Unassembled WGS sequence"/>
</dbReference>
<accession>A0A0G4EIG9</accession>
<dbReference type="AlphaFoldDB" id="A0A0G4EIG9"/>
<dbReference type="PANTHER" id="PTHR15481">
    <property type="entry name" value="RIBONUCLEIC ACID BINDING PROTEIN S1"/>
    <property type="match status" value="1"/>
</dbReference>
<feature type="compositionally biased region" description="Basic residues" evidence="7">
    <location>
        <begin position="233"/>
        <end position="250"/>
    </location>
</feature>
<evidence type="ECO:0000256" key="4">
    <source>
        <dbReference type="ARBA" id="ARBA00023187"/>
    </source>
</evidence>
<dbReference type="SMART" id="SM00360">
    <property type="entry name" value="RRM"/>
    <property type="match status" value="1"/>
</dbReference>
<dbReference type="InParanoid" id="A0A0G4EIG9"/>
<reference evidence="9 10" key="1">
    <citation type="submission" date="2014-11" db="EMBL/GenBank/DDBJ databases">
        <authorList>
            <person name="Zhu J."/>
            <person name="Qi W."/>
            <person name="Song R."/>
        </authorList>
    </citation>
    <scope>NUCLEOTIDE SEQUENCE [LARGE SCALE GENOMIC DNA]</scope>
</reference>
<dbReference type="CDD" id="cd12365">
    <property type="entry name" value="RRM_RNPS1"/>
    <property type="match status" value="1"/>
</dbReference>
<feature type="compositionally biased region" description="Basic residues" evidence="7">
    <location>
        <begin position="194"/>
        <end position="223"/>
    </location>
</feature>